<proteinExistence type="predicted"/>
<dbReference type="AlphaFoldDB" id="A0A1M7P8U0"/>
<gene>
    <name evidence="1" type="ORF">SAMN05192549_104524</name>
</gene>
<name>A0A1M7P8U0_9BURK</name>
<dbReference type="EMBL" id="FRCX01000004">
    <property type="protein sequence ID" value="SHN13153.1"/>
    <property type="molecule type" value="Genomic_DNA"/>
</dbReference>
<keyword evidence="2" id="KW-1185">Reference proteome</keyword>
<evidence type="ECO:0000313" key="2">
    <source>
        <dbReference type="Proteomes" id="UP000184339"/>
    </source>
</evidence>
<organism evidence="1 2">
    <name type="scientific">Duganella sacchari</name>
    <dbReference type="NCBI Taxonomy" id="551987"/>
    <lineage>
        <taxon>Bacteria</taxon>
        <taxon>Pseudomonadati</taxon>
        <taxon>Pseudomonadota</taxon>
        <taxon>Betaproteobacteria</taxon>
        <taxon>Burkholderiales</taxon>
        <taxon>Oxalobacteraceae</taxon>
        <taxon>Telluria group</taxon>
        <taxon>Duganella</taxon>
    </lineage>
</organism>
<sequence length="292" mass="30872">MRAFHMNLLTYNANTQFPQGQLATAKQQNLRNQMTAIGAPAFDIAGFTEVGVANAANPVNVRNALDDFGTALGIPQAVNGARRHMAVIRCGRTALVDSNEVVALVINGNAVINYYDLIYFDRVGPANVLTSRTAPDATANRYTSVLNIPNGAIPDYRYIVRVNFTLNGHVYDIGFVHNRAPGNDHVAVVMPWIRTMLEQGALGLCGGDFNTSPPAGIVNGNGILLPANAHHQNAYYSPGLTTVANPYDYWIGGNAVLNAPAGGGVASAGRTAHPPAPGVTGSDHCGVWINIA</sequence>
<protein>
    <recommendedName>
        <fullName evidence="3">Endonuclease/Exonuclease/phosphatase family protein</fullName>
    </recommendedName>
</protein>
<dbReference type="SUPFAM" id="SSF56219">
    <property type="entry name" value="DNase I-like"/>
    <property type="match status" value="1"/>
</dbReference>
<dbReference type="InterPro" id="IPR036691">
    <property type="entry name" value="Endo/exonu/phosph_ase_sf"/>
</dbReference>
<evidence type="ECO:0000313" key="1">
    <source>
        <dbReference type="EMBL" id="SHN13153.1"/>
    </source>
</evidence>
<evidence type="ECO:0008006" key="3">
    <source>
        <dbReference type="Google" id="ProtNLM"/>
    </source>
</evidence>
<reference evidence="2" key="1">
    <citation type="submission" date="2016-11" db="EMBL/GenBank/DDBJ databases">
        <authorList>
            <person name="Varghese N."/>
            <person name="Submissions S."/>
        </authorList>
    </citation>
    <scope>NUCLEOTIDE SEQUENCE [LARGE SCALE GENOMIC DNA]</scope>
    <source>
        <strain evidence="2">Sac-22</strain>
    </source>
</reference>
<dbReference type="RefSeq" id="WP_139260491.1">
    <property type="nucleotide sequence ID" value="NZ_FRCX01000004.1"/>
</dbReference>
<dbReference type="Gene3D" id="3.60.10.10">
    <property type="entry name" value="Endonuclease/exonuclease/phosphatase"/>
    <property type="match status" value="1"/>
</dbReference>
<dbReference type="STRING" id="551987.SAMN05192549_104524"/>
<dbReference type="Proteomes" id="UP000184339">
    <property type="component" value="Unassembled WGS sequence"/>
</dbReference>
<accession>A0A1M7P8U0</accession>
<dbReference type="OrthoDB" id="9832886at2"/>